<feature type="transmembrane region" description="Helical" evidence="1">
    <location>
        <begin position="311"/>
        <end position="329"/>
    </location>
</feature>
<gene>
    <name evidence="2" type="ORF">E7027_06790</name>
</gene>
<keyword evidence="1" id="KW-0812">Transmembrane</keyword>
<evidence type="ECO:0000313" key="3">
    <source>
        <dbReference type="Proteomes" id="UP000725649"/>
    </source>
</evidence>
<proteinExistence type="predicted"/>
<evidence type="ECO:0000313" key="2">
    <source>
        <dbReference type="EMBL" id="MBE6421809.1"/>
    </source>
</evidence>
<feature type="transmembrane region" description="Helical" evidence="1">
    <location>
        <begin position="209"/>
        <end position="229"/>
    </location>
</feature>
<keyword evidence="1" id="KW-1133">Transmembrane helix</keyword>
<accession>A0A928HEQ7</accession>
<evidence type="ECO:0000256" key="1">
    <source>
        <dbReference type="SAM" id="Phobius"/>
    </source>
</evidence>
<protein>
    <submittedName>
        <fullName evidence="2">Uncharacterized protein</fullName>
    </submittedName>
</protein>
<dbReference type="EMBL" id="SUVG01000008">
    <property type="protein sequence ID" value="MBE6421809.1"/>
    <property type="molecule type" value="Genomic_DNA"/>
</dbReference>
<sequence length="490" mass="54756">MRGRQIMKVSAFRQSLFLLTAFLLAGVAYTLFAWKVDSSAFLLNTSFYQTGTFLAGLPLPQTGLIWPAYNPLKDIPAYLWAQQVNNHLILLWIGLGFLAGFCLWGFYKTFEPLFSSKQKNFACLLSALFLAALPLFYEQLGSLNALWFPFLVSLGGLGLILRKNTVKAILGGGFLLGIGVGLNVPFVTAFLGTLLFIASEKNIKNTFFFLLGGLFGFCAAFLPWGVALFQHGYSLSFSDLGEVLPLYSFSSYLKDGLINLFCLVGPLMGVWLFRPQGKTPSNLLYRYSFSVSVMWIFGCVFSLFISRGHTFFFPCDLFFVLQAAALPVWAGLATQTKNKNFSFLGGLLLGICFCFAPHTPSRIETDSFMHVRFPFQVTQKDSVFLETRAHDYLVSFIPKETTVINLSQTPDYSLPKKHGNLYLIAPLHPSREKLEGPLLSRYSTPEITLPEIELPGWTLHAKKCLPIITNRSAFNGFNPMMCLLEVSSNR</sequence>
<keyword evidence="1" id="KW-0472">Membrane</keyword>
<reference evidence="2" key="1">
    <citation type="submission" date="2019-04" db="EMBL/GenBank/DDBJ databases">
        <title>Evolution of Biomass-Degrading Anaerobic Consortia Revealed by Metagenomics.</title>
        <authorList>
            <person name="Peng X."/>
        </authorList>
    </citation>
    <scope>NUCLEOTIDE SEQUENCE</scope>
    <source>
        <strain evidence="2">SIG66</strain>
    </source>
</reference>
<name>A0A928HEQ7_9BACT</name>
<feature type="transmembrane region" description="Helical" evidence="1">
    <location>
        <begin position="173"/>
        <end position="197"/>
    </location>
</feature>
<feature type="transmembrane region" description="Helical" evidence="1">
    <location>
        <begin position="143"/>
        <end position="161"/>
    </location>
</feature>
<feature type="transmembrane region" description="Helical" evidence="1">
    <location>
        <begin position="341"/>
        <end position="359"/>
    </location>
</feature>
<feature type="transmembrane region" description="Helical" evidence="1">
    <location>
        <begin position="119"/>
        <end position="137"/>
    </location>
</feature>
<dbReference type="Proteomes" id="UP000725649">
    <property type="component" value="Unassembled WGS sequence"/>
</dbReference>
<comment type="caution">
    <text evidence="2">The sequence shown here is derived from an EMBL/GenBank/DDBJ whole genome shotgun (WGS) entry which is preliminary data.</text>
</comment>
<feature type="transmembrane region" description="Helical" evidence="1">
    <location>
        <begin position="89"/>
        <end position="107"/>
    </location>
</feature>
<feature type="transmembrane region" description="Helical" evidence="1">
    <location>
        <begin position="285"/>
        <end position="304"/>
    </location>
</feature>
<organism evidence="2 3">
    <name type="scientific">Candidatus Avelusimicrobium gallicola</name>
    <dbReference type="NCBI Taxonomy" id="2562704"/>
    <lineage>
        <taxon>Bacteria</taxon>
        <taxon>Pseudomonadati</taxon>
        <taxon>Elusimicrobiota</taxon>
        <taxon>Elusimicrobia</taxon>
        <taxon>Elusimicrobiales</taxon>
        <taxon>Elusimicrobiaceae</taxon>
        <taxon>Candidatus Avelusimicrobium</taxon>
    </lineage>
</organism>
<dbReference type="AlphaFoldDB" id="A0A928HEQ7"/>